<dbReference type="PROSITE" id="PS50076">
    <property type="entry name" value="DNAJ_2"/>
    <property type="match status" value="1"/>
</dbReference>
<proteinExistence type="predicted"/>
<dbReference type="PROSITE" id="PS50005">
    <property type="entry name" value="TPR"/>
    <property type="match status" value="1"/>
</dbReference>
<feature type="compositionally biased region" description="Low complexity" evidence="2">
    <location>
        <begin position="179"/>
        <end position="195"/>
    </location>
</feature>
<dbReference type="Gene3D" id="1.10.287.110">
    <property type="entry name" value="DnaJ domain"/>
    <property type="match status" value="1"/>
</dbReference>
<organism evidence="4 5">
    <name type="scientific">Floridaenema evergladense BLCC-F167</name>
    <dbReference type="NCBI Taxonomy" id="3153639"/>
    <lineage>
        <taxon>Bacteria</taxon>
        <taxon>Bacillati</taxon>
        <taxon>Cyanobacteriota</taxon>
        <taxon>Cyanophyceae</taxon>
        <taxon>Oscillatoriophycideae</taxon>
        <taxon>Aerosakkonematales</taxon>
        <taxon>Aerosakkonemataceae</taxon>
        <taxon>Floridanema</taxon>
        <taxon>Floridanema evergladense</taxon>
    </lineage>
</organism>
<keyword evidence="1" id="KW-0802">TPR repeat</keyword>
<evidence type="ECO:0000259" key="3">
    <source>
        <dbReference type="PROSITE" id="PS50076"/>
    </source>
</evidence>
<comment type="caution">
    <text evidence="4">The sequence shown here is derived from an EMBL/GenBank/DDBJ whole genome shotgun (WGS) entry which is preliminary data.</text>
</comment>
<dbReference type="CDD" id="cd06257">
    <property type="entry name" value="DnaJ"/>
    <property type="match status" value="1"/>
</dbReference>
<dbReference type="SUPFAM" id="SSF48452">
    <property type="entry name" value="TPR-like"/>
    <property type="match status" value="1"/>
</dbReference>
<feature type="domain" description="J" evidence="3">
    <location>
        <begin position="16"/>
        <end position="87"/>
    </location>
</feature>
<gene>
    <name evidence="4" type="ORF">ACE1CA_35345</name>
</gene>
<protein>
    <submittedName>
        <fullName evidence="4">DnaJ domain-containing protein</fullName>
    </submittedName>
</protein>
<evidence type="ECO:0000313" key="5">
    <source>
        <dbReference type="Proteomes" id="UP001576780"/>
    </source>
</evidence>
<feature type="repeat" description="TPR" evidence="1">
    <location>
        <begin position="214"/>
        <end position="247"/>
    </location>
</feature>
<dbReference type="RefSeq" id="WP_413282057.1">
    <property type="nucleotide sequence ID" value="NZ_JBHFNT010000322.1"/>
</dbReference>
<keyword evidence="5" id="KW-1185">Reference proteome</keyword>
<dbReference type="Proteomes" id="UP001576780">
    <property type="component" value="Unassembled WGS sequence"/>
</dbReference>
<evidence type="ECO:0000256" key="2">
    <source>
        <dbReference type="SAM" id="MobiDB-lite"/>
    </source>
</evidence>
<dbReference type="InterPro" id="IPR011990">
    <property type="entry name" value="TPR-like_helical_dom_sf"/>
</dbReference>
<dbReference type="PRINTS" id="PR00625">
    <property type="entry name" value="JDOMAIN"/>
</dbReference>
<dbReference type="InterPro" id="IPR019734">
    <property type="entry name" value="TPR_rpt"/>
</dbReference>
<dbReference type="Pfam" id="PF00226">
    <property type="entry name" value="DnaJ"/>
    <property type="match status" value="1"/>
</dbReference>
<dbReference type="Pfam" id="PF13181">
    <property type="entry name" value="TPR_8"/>
    <property type="match status" value="2"/>
</dbReference>
<dbReference type="InterPro" id="IPR001623">
    <property type="entry name" value="DnaJ_domain"/>
</dbReference>
<evidence type="ECO:0000313" key="4">
    <source>
        <dbReference type="EMBL" id="MFB2839795.1"/>
    </source>
</evidence>
<dbReference type="Gene3D" id="1.25.40.10">
    <property type="entry name" value="Tetratricopeptide repeat domain"/>
    <property type="match status" value="1"/>
</dbReference>
<evidence type="ECO:0000256" key="1">
    <source>
        <dbReference type="PROSITE-ProRule" id="PRU00339"/>
    </source>
</evidence>
<reference evidence="4 5" key="1">
    <citation type="submission" date="2024-09" db="EMBL/GenBank/DDBJ databases">
        <title>Floridaenema gen nov. (Aerosakkonemataceae, Aerosakkonematales ord. nov., Cyanobacteria) from benthic tropical and subtropical fresh waters, with the description of four new species.</title>
        <authorList>
            <person name="Moretto J.A."/>
            <person name="Berthold D.E."/>
            <person name="Lefler F.W."/>
            <person name="Huang I.-S."/>
            <person name="Laughinghouse H. IV."/>
        </authorList>
    </citation>
    <scope>NUCLEOTIDE SEQUENCE [LARGE SCALE GENOMIC DNA]</scope>
    <source>
        <strain evidence="4 5">BLCC-F167</strain>
    </source>
</reference>
<name>A0ABV4WXF5_9CYAN</name>
<dbReference type="SMART" id="SM00028">
    <property type="entry name" value="TPR"/>
    <property type="match status" value="2"/>
</dbReference>
<dbReference type="EMBL" id="JBHFNT010000322">
    <property type="protein sequence ID" value="MFB2839795.1"/>
    <property type="molecule type" value="Genomic_DNA"/>
</dbReference>
<feature type="region of interest" description="Disordered" evidence="2">
    <location>
        <begin position="179"/>
        <end position="205"/>
    </location>
</feature>
<dbReference type="SMART" id="SM00271">
    <property type="entry name" value="DnaJ"/>
    <property type="match status" value="1"/>
</dbReference>
<sequence length="326" mass="36476">MALNIEQGLFKFDCTDHHAVLGVPLDATANEVRKRYLKISRRLHPDSCIADSEASKQQASQLFAKLVSPAYQQLFNDQSRAEHNVLLSRMGKRLVQEREKIDLQSELAKQLYKSTNLEHEYKTALHKLIEKQYESIDQILQNIAQVSELNLVYLVRKSSQGQSVSKPPEVTKLATPAVTTPAKTNPAAATPNATPSKVPPTAEKRVPKVEVSAAETYCRRAEEYIEKNYPAKAILELRDALKMEPKSSRVHALMAMAYLNQEQAKMAKIHLESALQFNPEDPTALEVKKRIDMIEKRTAVRTATANKKAETKANGGLFGLFGGKKK</sequence>
<dbReference type="InterPro" id="IPR036869">
    <property type="entry name" value="J_dom_sf"/>
</dbReference>
<dbReference type="SUPFAM" id="SSF46565">
    <property type="entry name" value="Chaperone J-domain"/>
    <property type="match status" value="1"/>
</dbReference>
<accession>A0ABV4WXF5</accession>